<dbReference type="AlphaFoldDB" id="A0A7W6QA62"/>
<evidence type="ECO:0000256" key="1">
    <source>
        <dbReference type="SAM" id="MobiDB-lite"/>
    </source>
</evidence>
<organism evidence="2 3">
    <name type="scientific">Rhizobium aethiopicum</name>
    <dbReference type="NCBI Taxonomy" id="1138170"/>
    <lineage>
        <taxon>Bacteria</taxon>
        <taxon>Pseudomonadati</taxon>
        <taxon>Pseudomonadota</taxon>
        <taxon>Alphaproteobacteria</taxon>
        <taxon>Hyphomicrobiales</taxon>
        <taxon>Rhizobiaceae</taxon>
        <taxon>Rhizobium/Agrobacterium group</taxon>
        <taxon>Rhizobium</taxon>
    </lineage>
</organism>
<keyword evidence="3" id="KW-1185">Reference proteome</keyword>
<feature type="region of interest" description="Disordered" evidence="1">
    <location>
        <begin position="101"/>
        <end position="123"/>
    </location>
</feature>
<gene>
    <name evidence="2" type="ORF">GGD53_002990</name>
</gene>
<accession>A0A7W6QA62</accession>
<evidence type="ECO:0000313" key="2">
    <source>
        <dbReference type="EMBL" id="MBB4192830.1"/>
    </source>
</evidence>
<proteinExistence type="predicted"/>
<name>A0A7W6QA62_9HYPH</name>
<sequence length="123" mass="14111">MDNLLTRSWRHGFGHVGDAVTPTPKYIETVKRRVWEIHIRDHDKHIRREDLNAVLGGVDFVLDYYSNKVAELEAVIAAERTTNQIECSRYAYERDVARRERDDLIAQQSSPTPTSITGETLAS</sequence>
<reference evidence="2 3" key="1">
    <citation type="submission" date="2020-08" db="EMBL/GenBank/DDBJ databases">
        <title>Genomic Encyclopedia of Type Strains, Phase IV (KMG-V): Genome sequencing to study the core and pangenomes of soil and plant-associated prokaryotes.</title>
        <authorList>
            <person name="Whitman W."/>
        </authorList>
    </citation>
    <scope>NUCLEOTIDE SEQUENCE [LARGE SCALE GENOMIC DNA]</scope>
    <source>
        <strain evidence="2 3">SEMIA 4074</strain>
    </source>
</reference>
<protein>
    <submittedName>
        <fullName evidence="2">Uncharacterized protein</fullName>
    </submittedName>
</protein>
<dbReference type="RefSeq" id="WP_184457131.1">
    <property type="nucleotide sequence ID" value="NZ_JACIFV010000009.1"/>
</dbReference>
<feature type="compositionally biased region" description="Polar residues" evidence="1">
    <location>
        <begin position="106"/>
        <end position="123"/>
    </location>
</feature>
<dbReference type="EMBL" id="JACIFV010000009">
    <property type="protein sequence ID" value="MBB4192830.1"/>
    <property type="molecule type" value="Genomic_DNA"/>
</dbReference>
<dbReference type="Proteomes" id="UP000524492">
    <property type="component" value="Unassembled WGS sequence"/>
</dbReference>
<evidence type="ECO:0000313" key="3">
    <source>
        <dbReference type="Proteomes" id="UP000524492"/>
    </source>
</evidence>
<comment type="caution">
    <text evidence="2">The sequence shown here is derived from an EMBL/GenBank/DDBJ whole genome shotgun (WGS) entry which is preliminary data.</text>
</comment>